<dbReference type="Proteomes" id="UP000741013">
    <property type="component" value="Unassembled WGS sequence"/>
</dbReference>
<dbReference type="InterPro" id="IPR024344">
    <property type="entry name" value="MDMPI_metal-binding"/>
</dbReference>
<dbReference type="InterPro" id="IPR034660">
    <property type="entry name" value="DinB/YfiT-like"/>
</dbReference>
<dbReference type="PANTHER" id="PTHR40758">
    <property type="entry name" value="CONSERVED PROTEIN"/>
    <property type="match status" value="1"/>
</dbReference>
<dbReference type="InterPro" id="IPR017517">
    <property type="entry name" value="Maleyloyr_isom"/>
</dbReference>
<protein>
    <submittedName>
        <fullName evidence="2">Uncharacterized protein (TIGR03083 family)</fullName>
    </submittedName>
</protein>
<sequence>MDLTWLTNALHTHTAGFAEAAEGGDPATRVPTCPEWRLRDLVGHIGQAHRWAAGMVRTREPAAVPDPLEADPPADWTRWLTEGATELADAVRTTGADTTVTTLLGPGPAVFWLRRMLHDTVVHHADATLTTGRTTFEIAPDVATDALDEGLGLMSTPGAEKVKPGLAELAGNGEKLLLRAETTGWLITRTPSGPTCSRAVGDADVTVEGSERDLLLVVTRRLSPDQLTVTGDRALLDHWLSRTAL</sequence>
<reference evidence="2 3" key="1">
    <citation type="submission" date="2021-03" db="EMBL/GenBank/DDBJ databases">
        <title>Sequencing the genomes of 1000 actinobacteria strains.</title>
        <authorList>
            <person name="Klenk H.-P."/>
        </authorList>
    </citation>
    <scope>NUCLEOTIDE SEQUENCE [LARGE SCALE GENOMIC DNA]</scope>
    <source>
        <strain evidence="2 3">DSM 45510</strain>
    </source>
</reference>
<dbReference type="NCBIfam" id="TIGR03083">
    <property type="entry name" value="maleylpyruvate isomerase family mycothiol-dependent enzyme"/>
    <property type="match status" value="1"/>
</dbReference>
<accession>A0ABS4Q6Q5</accession>
<proteinExistence type="predicted"/>
<dbReference type="RefSeq" id="WP_209670119.1">
    <property type="nucleotide sequence ID" value="NZ_JAGGMS010000001.1"/>
</dbReference>
<evidence type="ECO:0000313" key="2">
    <source>
        <dbReference type="EMBL" id="MBP2186800.1"/>
    </source>
</evidence>
<dbReference type="SUPFAM" id="SSF109854">
    <property type="entry name" value="DinB/YfiT-like putative metalloenzymes"/>
    <property type="match status" value="1"/>
</dbReference>
<evidence type="ECO:0000313" key="3">
    <source>
        <dbReference type="Proteomes" id="UP000741013"/>
    </source>
</evidence>
<keyword evidence="3" id="KW-1185">Reference proteome</keyword>
<comment type="caution">
    <text evidence="2">The sequence shown here is derived from an EMBL/GenBank/DDBJ whole genome shotgun (WGS) entry which is preliminary data.</text>
</comment>
<name>A0ABS4Q6Q5_9PSEU</name>
<dbReference type="Pfam" id="PF11716">
    <property type="entry name" value="MDMPI_N"/>
    <property type="match status" value="1"/>
</dbReference>
<dbReference type="PANTHER" id="PTHR40758:SF1">
    <property type="entry name" value="CONSERVED PROTEIN"/>
    <property type="match status" value="1"/>
</dbReference>
<organism evidence="2 3">
    <name type="scientific">Amycolatopsis magusensis</name>
    <dbReference type="NCBI Taxonomy" id="882444"/>
    <lineage>
        <taxon>Bacteria</taxon>
        <taxon>Bacillati</taxon>
        <taxon>Actinomycetota</taxon>
        <taxon>Actinomycetes</taxon>
        <taxon>Pseudonocardiales</taxon>
        <taxon>Pseudonocardiaceae</taxon>
        <taxon>Amycolatopsis</taxon>
    </lineage>
</organism>
<evidence type="ECO:0000259" key="1">
    <source>
        <dbReference type="Pfam" id="PF11716"/>
    </source>
</evidence>
<feature type="domain" description="Mycothiol-dependent maleylpyruvate isomerase metal-binding" evidence="1">
    <location>
        <begin position="9"/>
        <end position="127"/>
    </location>
</feature>
<gene>
    <name evidence="2" type="ORF">JOM49_008326</name>
</gene>
<dbReference type="EMBL" id="JAGGMS010000001">
    <property type="protein sequence ID" value="MBP2186800.1"/>
    <property type="molecule type" value="Genomic_DNA"/>
</dbReference>